<evidence type="ECO:0000256" key="2">
    <source>
        <dbReference type="ARBA" id="ARBA00000967"/>
    </source>
</evidence>
<dbReference type="PROSITE" id="PS00631">
    <property type="entry name" value="CYTOSOL_AP"/>
    <property type="match status" value="1"/>
</dbReference>
<dbReference type="Pfam" id="PF00883">
    <property type="entry name" value="Peptidase_M17"/>
    <property type="match status" value="1"/>
</dbReference>
<feature type="binding site" evidence="8">
    <location>
        <position position="343"/>
    </location>
    <ligand>
        <name>Mn(2+)</name>
        <dbReference type="ChEBI" id="CHEBI:29035"/>
        <label>1</label>
    </ligand>
</feature>
<evidence type="ECO:0000256" key="5">
    <source>
        <dbReference type="ARBA" id="ARBA00022670"/>
    </source>
</evidence>
<keyword evidence="6 8" id="KW-0378">Hydrolase</keyword>
<dbReference type="Gene3D" id="3.40.220.10">
    <property type="entry name" value="Leucine Aminopeptidase, subunit E, domain 1"/>
    <property type="match status" value="1"/>
</dbReference>
<evidence type="ECO:0000313" key="10">
    <source>
        <dbReference type="EMBL" id="XCG65421.1"/>
    </source>
</evidence>
<feature type="active site" evidence="8">
    <location>
        <position position="268"/>
    </location>
</feature>
<evidence type="ECO:0000259" key="9">
    <source>
        <dbReference type="PROSITE" id="PS00631"/>
    </source>
</evidence>
<evidence type="ECO:0000256" key="6">
    <source>
        <dbReference type="ARBA" id="ARBA00022801"/>
    </source>
</evidence>
<comment type="similarity">
    <text evidence="3 8">Belongs to the peptidase M17 family.</text>
</comment>
<keyword evidence="5 8" id="KW-0645">Protease</keyword>
<dbReference type="GO" id="GO:0005737">
    <property type="term" value="C:cytoplasm"/>
    <property type="evidence" value="ECO:0007669"/>
    <property type="project" value="UniProtKB-SubCell"/>
</dbReference>
<dbReference type="GO" id="GO:0006508">
    <property type="term" value="P:proteolysis"/>
    <property type="evidence" value="ECO:0007669"/>
    <property type="project" value="UniProtKB-KW"/>
</dbReference>
<comment type="cofactor">
    <cofactor evidence="8">
        <name>Mn(2+)</name>
        <dbReference type="ChEBI" id="CHEBI:29035"/>
    </cofactor>
    <text evidence="8">Binds 2 manganese ions per subunit.</text>
</comment>
<evidence type="ECO:0000256" key="4">
    <source>
        <dbReference type="ARBA" id="ARBA00022438"/>
    </source>
</evidence>
<feature type="binding site" evidence="8">
    <location>
        <position position="345"/>
    </location>
    <ligand>
        <name>Mn(2+)</name>
        <dbReference type="ChEBI" id="CHEBI:29035"/>
        <label>2</label>
    </ligand>
</feature>
<feature type="domain" description="Cytosol aminopeptidase" evidence="9">
    <location>
        <begin position="341"/>
        <end position="348"/>
    </location>
</feature>
<feature type="binding site" evidence="8">
    <location>
        <position position="256"/>
    </location>
    <ligand>
        <name>Mn(2+)</name>
        <dbReference type="ChEBI" id="CHEBI:29035"/>
        <label>2</label>
    </ligand>
</feature>
<proteinExistence type="inferred from homology"/>
<dbReference type="InterPro" id="IPR008283">
    <property type="entry name" value="Peptidase_M17_N"/>
</dbReference>
<name>A0AAU8DVK8_9ACTN</name>
<keyword evidence="8" id="KW-0963">Cytoplasm</keyword>
<dbReference type="SUPFAM" id="SSF53187">
    <property type="entry name" value="Zn-dependent exopeptidases"/>
    <property type="match status" value="1"/>
</dbReference>
<evidence type="ECO:0000256" key="7">
    <source>
        <dbReference type="ARBA" id="ARBA00049972"/>
    </source>
</evidence>
<dbReference type="RefSeq" id="WP_353651026.1">
    <property type="nucleotide sequence ID" value="NZ_CP159218.1"/>
</dbReference>
<dbReference type="InterPro" id="IPR011356">
    <property type="entry name" value="Leucine_aapep/pepB"/>
</dbReference>
<dbReference type="CDD" id="cd00433">
    <property type="entry name" value="Peptidase_M17"/>
    <property type="match status" value="1"/>
</dbReference>
<dbReference type="SUPFAM" id="SSF52949">
    <property type="entry name" value="Macro domain-like"/>
    <property type="match status" value="1"/>
</dbReference>
<dbReference type="AlphaFoldDB" id="A0AAU8DVK8"/>
<dbReference type="GO" id="GO:0070006">
    <property type="term" value="F:metalloaminopeptidase activity"/>
    <property type="evidence" value="ECO:0007669"/>
    <property type="project" value="InterPro"/>
</dbReference>
<protein>
    <recommendedName>
        <fullName evidence="8">Probable cytosol aminopeptidase</fullName>
        <ecNumber evidence="8">3.4.11.1</ecNumber>
    </recommendedName>
    <alternativeName>
        <fullName evidence="8">Leucine aminopeptidase</fullName>
        <shortName evidence="8">LAP</shortName>
        <ecNumber evidence="8">3.4.11.10</ecNumber>
    </alternativeName>
    <alternativeName>
        <fullName evidence="8">Leucyl aminopeptidase</fullName>
    </alternativeName>
</protein>
<dbReference type="InterPro" id="IPR043472">
    <property type="entry name" value="Macro_dom-like"/>
</dbReference>
<accession>A0AAU8DVK8</accession>
<dbReference type="EC" id="3.4.11.1" evidence="8"/>
<dbReference type="GO" id="GO:0030145">
    <property type="term" value="F:manganese ion binding"/>
    <property type="evidence" value="ECO:0007669"/>
    <property type="project" value="UniProtKB-UniRule"/>
</dbReference>
<sequence length="496" mass="50723">MPSSTTTLSLTTSAPAGIKADALIVGVHASAEGPLLTHEPTPESPWQAITDAAALAGLTGRPGDVATLPGGDLVAADRLVLVGLGEVEKLTPERVRRAAGVAARAVAGLRTVATTLSAVDLTATAEGLLLGSYQFEAYKGARKAAVRTVRLVVPSAAKAAKDELQRAVVTAESVLLARDLVNTAPNDLFPASFAERARAAAETAGLKVQVLDEKALAKGGYGGILAVGSGSVRPPRLVRISYAPRGARTSVALVGKGITFDSGGISIKPGPGMPDMTSDMAGAAAVVATVIGAAALGLPIAVTATVPLAENLPSGSAYRPGDVITHYAPRGQQATTSHILNTDAEGRIVLADAIVRACEDGPDYLLETATLTGAQLVALGDRTMGVMGTDELRDRVAELARECGEDGWAMPLPEHLREGLDSYLADLQNISNNRYGGMLVAGHYLGHFVADGVQWAHLDVAGPAFNGGATYGYTTQGGTGVPVRTLLATLADLAAR</sequence>
<comment type="function">
    <text evidence="7 8">Presumably involved in the processing and regular turnover of intracellular proteins. Catalyzes the removal of unsubstituted N-terminal amino acids from various peptides.</text>
</comment>
<feature type="binding site" evidence="8">
    <location>
        <position position="279"/>
    </location>
    <ligand>
        <name>Mn(2+)</name>
        <dbReference type="ChEBI" id="CHEBI:29035"/>
        <label>2</label>
    </ligand>
</feature>
<evidence type="ECO:0000256" key="3">
    <source>
        <dbReference type="ARBA" id="ARBA00009528"/>
    </source>
</evidence>
<feature type="active site" evidence="8">
    <location>
        <position position="347"/>
    </location>
</feature>
<reference evidence="10" key="1">
    <citation type="submission" date="2024-05" db="EMBL/GenBank/DDBJ databases">
        <authorList>
            <person name="Cai S.Y."/>
            <person name="Jin L.M."/>
            <person name="Li H.R."/>
        </authorList>
    </citation>
    <scope>NUCLEOTIDE SEQUENCE</scope>
    <source>
        <strain evidence="10">A5-74</strain>
    </source>
</reference>
<gene>
    <name evidence="8" type="primary">pepA</name>
    <name evidence="10" type="ORF">ABLG96_09145</name>
</gene>
<dbReference type="PANTHER" id="PTHR11963:SF23">
    <property type="entry name" value="CYTOSOL AMINOPEPTIDASE"/>
    <property type="match status" value="1"/>
</dbReference>
<comment type="catalytic activity">
    <reaction evidence="1 8">
        <text>Release of an N-terminal amino acid, Xaa-|-Yaa-, in which Xaa is preferably Leu, but may be other amino acids including Pro although not Arg or Lys, and Yaa may be Pro. Amino acid amides and methyl esters are also readily hydrolyzed, but rates on arylamides are exceedingly low.</text>
        <dbReference type="EC" id="3.4.11.1"/>
    </reaction>
</comment>
<dbReference type="InterPro" id="IPR000819">
    <property type="entry name" value="Peptidase_M17_C"/>
</dbReference>
<dbReference type="PANTHER" id="PTHR11963">
    <property type="entry name" value="LEUCINE AMINOPEPTIDASE-RELATED"/>
    <property type="match status" value="1"/>
</dbReference>
<dbReference type="Gene3D" id="3.40.630.10">
    <property type="entry name" value="Zn peptidases"/>
    <property type="match status" value="1"/>
</dbReference>
<feature type="binding site" evidence="8">
    <location>
        <position position="345"/>
    </location>
    <ligand>
        <name>Mn(2+)</name>
        <dbReference type="ChEBI" id="CHEBI:29035"/>
        <label>1</label>
    </ligand>
</feature>
<dbReference type="InterPro" id="IPR023042">
    <property type="entry name" value="Peptidase_M17_leu_NH2_pept"/>
</dbReference>
<dbReference type="NCBIfam" id="NF002073">
    <property type="entry name" value="PRK00913.1-2"/>
    <property type="match status" value="1"/>
</dbReference>
<dbReference type="PRINTS" id="PR00481">
    <property type="entry name" value="LAMNOPPTDASE"/>
</dbReference>
<organism evidence="10">
    <name type="scientific">Nakamurella sp. A5-74</name>
    <dbReference type="NCBI Taxonomy" id="3158264"/>
    <lineage>
        <taxon>Bacteria</taxon>
        <taxon>Bacillati</taxon>
        <taxon>Actinomycetota</taxon>
        <taxon>Actinomycetes</taxon>
        <taxon>Nakamurellales</taxon>
        <taxon>Nakamurellaceae</taxon>
        <taxon>Nakamurella</taxon>
    </lineage>
</organism>
<keyword evidence="4 8" id="KW-0031">Aminopeptidase</keyword>
<dbReference type="EMBL" id="CP159218">
    <property type="protein sequence ID" value="XCG65421.1"/>
    <property type="molecule type" value="Genomic_DNA"/>
</dbReference>
<evidence type="ECO:0000256" key="8">
    <source>
        <dbReference type="HAMAP-Rule" id="MF_00181"/>
    </source>
</evidence>
<evidence type="ECO:0000256" key="1">
    <source>
        <dbReference type="ARBA" id="ARBA00000135"/>
    </source>
</evidence>
<keyword evidence="8" id="KW-0464">Manganese</keyword>
<dbReference type="HAMAP" id="MF_00181">
    <property type="entry name" value="Cytosol_peptidase_M17"/>
    <property type="match status" value="1"/>
</dbReference>
<dbReference type="Pfam" id="PF02789">
    <property type="entry name" value="Peptidase_M17_N"/>
    <property type="match status" value="1"/>
</dbReference>
<feature type="binding site" evidence="8">
    <location>
        <position position="261"/>
    </location>
    <ligand>
        <name>Mn(2+)</name>
        <dbReference type="ChEBI" id="CHEBI:29035"/>
        <label>2</label>
    </ligand>
</feature>
<comment type="subcellular location">
    <subcellularLocation>
        <location evidence="8">Cytoplasm</location>
    </subcellularLocation>
</comment>
<feature type="binding site" evidence="8">
    <location>
        <position position="261"/>
    </location>
    <ligand>
        <name>Mn(2+)</name>
        <dbReference type="ChEBI" id="CHEBI:29035"/>
        <label>1</label>
    </ligand>
</feature>
<keyword evidence="8" id="KW-0479">Metal-binding</keyword>
<dbReference type="EC" id="3.4.11.10" evidence="8"/>
<comment type="catalytic activity">
    <reaction evidence="2 8">
        <text>Release of an N-terminal amino acid, preferentially leucine, but not glutamic or aspartic acids.</text>
        <dbReference type="EC" id="3.4.11.10"/>
    </reaction>
</comment>